<dbReference type="InterPro" id="IPR013320">
    <property type="entry name" value="ConA-like_dom_sf"/>
</dbReference>
<dbReference type="PANTHER" id="PTHR43101">
    <property type="entry name" value="BETA-FRUCTOSIDASE"/>
    <property type="match status" value="1"/>
</dbReference>
<dbReference type="OrthoDB" id="9759709at2"/>
<dbReference type="Pfam" id="PF08244">
    <property type="entry name" value="Glyco_hydro_32C"/>
    <property type="match status" value="1"/>
</dbReference>
<dbReference type="UniPathway" id="UPA00238"/>
<dbReference type="InterPro" id="IPR013148">
    <property type="entry name" value="Glyco_hydro_32_N"/>
</dbReference>
<dbReference type="InterPro" id="IPR001362">
    <property type="entry name" value="Glyco_hydro_32"/>
</dbReference>
<keyword evidence="9" id="KW-0963">Cytoplasm</keyword>
<evidence type="ECO:0000256" key="7">
    <source>
        <dbReference type="ARBA" id="ARBA00033367"/>
    </source>
</evidence>
<evidence type="ECO:0000256" key="5">
    <source>
        <dbReference type="ARBA" id="ARBA00022801"/>
    </source>
</evidence>
<dbReference type="CDD" id="cd08996">
    <property type="entry name" value="GH32_FFase"/>
    <property type="match status" value="1"/>
</dbReference>
<comment type="similarity">
    <text evidence="2 8">Belongs to the glycosyl hydrolase 32 family.</text>
</comment>
<sequence length="494" mass="57254">MSRELMQENIVKAQQEIDAKKEIVKNGKMRQHYHFMAQTGWMNDPNGLIYYKGKYHFFFQYNPYYGFWDCMHWGHAVSDDMLHWEYLPLALAPSETYDNHLRGGCFSGSAIEHDGKLFLMFTGTANNGNGFEQTQCIAYSEDGIHFEKYEGNPVLTAPEGVPSDFFRDPKVWKHGDTYYMVCGASRSNRAQALLYRSKDMLHWELFNVLAESRGEWGYMWECPDFYPIGDKYVLMFSPMGAGERTVVYLVGDFDYETGKFDYHVNGEIDWGFDYYAPQSFEAPDGRRIIVGWANAWDWMPFWKDWGPTYQEGWCGSYNIPREVRLMEDYTLQFVPIREIETIRTDAWQKENMVIKQEKAIVKAGDGVSFECKLTVDLEQTDAEQLKVVLRCGNGQQTVCTFDFTKSIMSVNRNHADGWSKGVSESTLYLRNKKELDVHILSDQSSVEIFTNQYRNNHSLNIYAGSAQNQTYLCSCGGQTVLKKIETYGLKECNR</sequence>
<dbReference type="NCBIfam" id="TIGR01322">
    <property type="entry name" value="scrB_fam"/>
    <property type="match status" value="1"/>
</dbReference>
<evidence type="ECO:0000256" key="9">
    <source>
        <dbReference type="RuleBase" id="RU365015"/>
    </source>
</evidence>
<gene>
    <name evidence="12" type="ORF">SAMN02745158_01544</name>
</gene>
<dbReference type="Gene3D" id="2.60.120.560">
    <property type="entry name" value="Exo-inulinase, domain 1"/>
    <property type="match status" value="1"/>
</dbReference>
<dbReference type="PANTHER" id="PTHR43101:SF1">
    <property type="entry name" value="BETA-FRUCTOSIDASE"/>
    <property type="match status" value="1"/>
</dbReference>
<comment type="subcellular location">
    <subcellularLocation>
        <location evidence="9">Cytoplasm</location>
    </subcellularLocation>
</comment>
<proteinExistence type="inferred from homology"/>
<dbReference type="SUPFAM" id="SSF75005">
    <property type="entry name" value="Arabinanase/levansucrase/invertase"/>
    <property type="match status" value="1"/>
</dbReference>
<protein>
    <recommendedName>
        <fullName evidence="4 8">Sucrose-6-phosphate hydrolase</fullName>
        <ecNumber evidence="3 8">3.2.1.26</ecNumber>
    </recommendedName>
    <alternativeName>
        <fullName evidence="7 9">Invertase</fullName>
    </alternativeName>
</protein>
<dbReference type="InterPro" id="IPR051214">
    <property type="entry name" value="GH32_Enzymes"/>
</dbReference>
<dbReference type="SMART" id="SM00640">
    <property type="entry name" value="Glyco_32"/>
    <property type="match status" value="1"/>
</dbReference>
<organism evidence="12 13">
    <name type="scientific">Lactonifactor longoviformis DSM 17459</name>
    <dbReference type="NCBI Taxonomy" id="1122155"/>
    <lineage>
        <taxon>Bacteria</taxon>
        <taxon>Bacillati</taxon>
        <taxon>Bacillota</taxon>
        <taxon>Clostridia</taxon>
        <taxon>Eubacteriales</taxon>
        <taxon>Clostridiaceae</taxon>
        <taxon>Lactonifactor</taxon>
    </lineage>
</organism>
<keyword evidence="5 8" id="KW-0378">Hydrolase</keyword>
<dbReference type="Gene3D" id="2.115.10.20">
    <property type="entry name" value="Glycosyl hydrolase domain, family 43"/>
    <property type="match status" value="1"/>
</dbReference>
<dbReference type="EMBL" id="FQVI01000006">
    <property type="protein sequence ID" value="SHE78865.1"/>
    <property type="molecule type" value="Genomic_DNA"/>
</dbReference>
<keyword evidence="6 8" id="KW-0326">Glycosidase</keyword>
<dbReference type="RefSeq" id="WP_072850559.1">
    <property type="nucleotide sequence ID" value="NZ_FQVI01000006.1"/>
</dbReference>
<evidence type="ECO:0000256" key="2">
    <source>
        <dbReference type="ARBA" id="ARBA00009902"/>
    </source>
</evidence>
<dbReference type="Pfam" id="PF00251">
    <property type="entry name" value="Glyco_hydro_32N"/>
    <property type="match status" value="1"/>
</dbReference>
<dbReference type="GO" id="GO:0005985">
    <property type="term" value="P:sucrose metabolic process"/>
    <property type="evidence" value="ECO:0007669"/>
    <property type="project" value="UniProtKB-UniPathway"/>
</dbReference>
<evidence type="ECO:0000256" key="1">
    <source>
        <dbReference type="ARBA" id="ARBA00004914"/>
    </source>
</evidence>
<reference evidence="12 13" key="1">
    <citation type="submission" date="2016-11" db="EMBL/GenBank/DDBJ databases">
        <authorList>
            <person name="Jaros S."/>
            <person name="Januszkiewicz K."/>
            <person name="Wedrychowicz H."/>
        </authorList>
    </citation>
    <scope>NUCLEOTIDE SEQUENCE [LARGE SCALE GENOMIC DNA]</scope>
    <source>
        <strain evidence="12 13">DSM 17459</strain>
    </source>
</reference>
<comment type="function">
    <text evidence="9">Enables the bacterium to metabolize sucrose as a sole carbon source.</text>
</comment>
<name>A0A1M4WCG2_9CLOT</name>
<comment type="catalytic activity">
    <reaction evidence="8">
        <text>Hydrolysis of terminal non-reducing beta-D-fructofuranoside residues in beta-D-fructofuranosides.</text>
        <dbReference type="EC" id="3.2.1.26"/>
    </reaction>
</comment>
<evidence type="ECO:0000259" key="10">
    <source>
        <dbReference type="Pfam" id="PF00251"/>
    </source>
</evidence>
<accession>A0A1M4WCG2</accession>
<evidence type="ECO:0000313" key="13">
    <source>
        <dbReference type="Proteomes" id="UP000184245"/>
    </source>
</evidence>
<dbReference type="EC" id="3.2.1.26" evidence="3 8"/>
<dbReference type="InterPro" id="IPR013189">
    <property type="entry name" value="Glyco_hydro_32_C"/>
</dbReference>
<evidence type="ECO:0000256" key="6">
    <source>
        <dbReference type="ARBA" id="ARBA00023295"/>
    </source>
</evidence>
<dbReference type="GO" id="GO:0004564">
    <property type="term" value="F:beta-fructofuranosidase activity"/>
    <property type="evidence" value="ECO:0007669"/>
    <property type="project" value="UniProtKB-EC"/>
</dbReference>
<dbReference type="GO" id="GO:0005737">
    <property type="term" value="C:cytoplasm"/>
    <property type="evidence" value="ECO:0007669"/>
    <property type="project" value="UniProtKB-SubCell"/>
</dbReference>
<dbReference type="STRING" id="1122155.SAMN02745158_01544"/>
<feature type="domain" description="Glycosyl hydrolase family 32 N-terminal" evidence="10">
    <location>
        <begin position="34"/>
        <end position="329"/>
    </location>
</feature>
<dbReference type="InterPro" id="IPR023296">
    <property type="entry name" value="Glyco_hydro_beta-prop_sf"/>
</dbReference>
<dbReference type="Proteomes" id="UP000184245">
    <property type="component" value="Unassembled WGS sequence"/>
</dbReference>
<dbReference type="AlphaFoldDB" id="A0A1M4WCG2"/>
<comment type="pathway">
    <text evidence="1 9">Glycan biosynthesis; sucrose metabolism.</text>
</comment>
<keyword evidence="13" id="KW-1185">Reference proteome</keyword>
<evidence type="ECO:0000259" key="11">
    <source>
        <dbReference type="Pfam" id="PF08244"/>
    </source>
</evidence>
<evidence type="ECO:0000256" key="8">
    <source>
        <dbReference type="RuleBase" id="RU362110"/>
    </source>
</evidence>
<evidence type="ECO:0000256" key="4">
    <source>
        <dbReference type="ARBA" id="ARBA00019623"/>
    </source>
</evidence>
<dbReference type="InterPro" id="IPR006232">
    <property type="entry name" value="Suc6P_hydrolase"/>
</dbReference>
<keyword evidence="9" id="KW-0119">Carbohydrate metabolism</keyword>
<feature type="domain" description="Glycosyl hydrolase family 32 C-terminal" evidence="11">
    <location>
        <begin position="338"/>
        <end position="486"/>
    </location>
</feature>
<evidence type="ECO:0000256" key="3">
    <source>
        <dbReference type="ARBA" id="ARBA00012758"/>
    </source>
</evidence>
<evidence type="ECO:0000313" key="12">
    <source>
        <dbReference type="EMBL" id="SHE78865.1"/>
    </source>
</evidence>
<dbReference type="SUPFAM" id="SSF49899">
    <property type="entry name" value="Concanavalin A-like lectins/glucanases"/>
    <property type="match status" value="1"/>
</dbReference>